<protein>
    <submittedName>
        <fullName evidence="1">Uncharacterized protein</fullName>
    </submittedName>
</protein>
<reference evidence="2" key="1">
    <citation type="submission" date="2017-02" db="EMBL/GenBank/DDBJ databases">
        <authorList>
            <person name="Daims H."/>
        </authorList>
    </citation>
    <scope>NUCLEOTIDE SEQUENCE [LARGE SCALE GENOMIC DNA]</scope>
</reference>
<dbReference type="EMBL" id="FUKI01000067">
    <property type="protein sequence ID" value="SJM90818.1"/>
    <property type="molecule type" value="Genomic_DNA"/>
</dbReference>
<evidence type="ECO:0000313" key="1">
    <source>
        <dbReference type="EMBL" id="SJM90818.1"/>
    </source>
</evidence>
<dbReference type="RefSeq" id="WP_087142699.1">
    <property type="nucleotide sequence ID" value="NZ_FUKI01000067.1"/>
</dbReference>
<name>A0A1R4H3I3_9GAMM</name>
<proteinExistence type="predicted"/>
<accession>A0A1R4H3I3</accession>
<dbReference type="Proteomes" id="UP000195667">
    <property type="component" value="Unassembled WGS sequence"/>
</dbReference>
<organism evidence="1 2">
    <name type="scientific">Crenothrix polyspora</name>
    <dbReference type="NCBI Taxonomy" id="360316"/>
    <lineage>
        <taxon>Bacteria</taxon>
        <taxon>Pseudomonadati</taxon>
        <taxon>Pseudomonadota</taxon>
        <taxon>Gammaproteobacteria</taxon>
        <taxon>Methylococcales</taxon>
        <taxon>Crenotrichaceae</taxon>
        <taxon>Crenothrix</taxon>
    </lineage>
</organism>
<sequence>MLVIIDQLLVESQKEMLDNLNLTPKQYQQALKKMGNVRKTFLKLNPPPDIDLDALRFFCD</sequence>
<keyword evidence="2" id="KW-1185">Reference proteome</keyword>
<gene>
    <name evidence="1" type="ORF">CRENPOLYSF1_1590001</name>
</gene>
<evidence type="ECO:0000313" key="2">
    <source>
        <dbReference type="Proteomes" id="UP000195667"/>
    </source>
</evidence>
<dbReference type="AlphaFoldDB" id="A0A1R4H3I3"/>